<dbReference type="AlphaFoldDB" id="A0A5B7D2A4"/>
<feature type="chain" id="PRO_5022781630" evidence="1">
    <location>
        <begin position="21"/>
        <end position="89"/>
    </location>
</feature>
<protein>
    <submittedName>
        <fullName evidence="2">Uncharacterized protein</fullName>
    </submittedName>
</protein>
<dbReference type="EMBL" id="VSRR010000485">
    <property type="protein sequence ID" value="MPC16187.1"/>
    <property type="molecule type" value="Genomic_DNA"/>
</dbReference>
<organism evidence="2 3">
    <name type="scientific">Portunus trituberculatus</name>
    <name type="common">Swimming crab</name>
    <name type="synonym">Neptunus trituberculatus</name>
    <dbReference type="NCBI Taxonomy" id="210409"/>
    <lineage>
        <taxon>Eukaryota</taxon>
        <taxon>Metazoa</taxon>
        <taxon>Ecdysozoa</taxon>
        <taxon>Arthropoda</taxon>
        <taxon>Crustacea</taxon>
        <taxon>Multicrustacea</taxon>
        <taxon>Malacostraca</taxon>
        <taxon>Eumalacostraca</taxon>
        <taxon>Eucarida</taxon>
        <taxon>Decapoda</taxon>
        <taxon>Pleocyemata</taxon>
        <taxon>Brachyura</taxon>
        <taxon>Eubrachyura</taxon>
        <taxon>Portunoidea</taxon>
        <taxon>Portunidae</taxon>
        <taxon>Portuninae</taxon>
        <taxon>Portunus</taxon>
    </lineage>
</organism>
<dbReference type="Proteomes" id="UP000324222">
    <property type="component" value="Unassembled WGS sequence"/>
</dbReference>
<evidence type="ECO:0000256" key="1">
    <source>
        <dbReference type="SAM" id="SignalP"/>
    </source>
</evidence>
<evidence type="ECO:0000313" key="3">
    <source>
        <dbReference type="Proteomes" id="UP000324222"/>
    </source>
</evidence>
<sequence>MARVFTVLFPIHSLVSSSSSSPSATCPPALLSGASTQGLVFIALVWCLIASCLDPDTRTDPPPLSVCLSGHPLNRVTQGNSNYPFVHLT</sequence>
<accession>A0A5B7D2A4</accession>
<evidence type="ECO:0000313" key="2">
    <source>
        <dbReference type="EMBL" id="MPC16187.1"/>
    </source>
</evidence>
<gene>
    <name evidence="2" type="ORF">E2C01_009007</name>
</gene>
<keyword evidence="1" id="KW-0732">Signal</keyword>
<comment type="caution">
    <text evidence="2">The sequence shown here is derived from an EMBL/GenBank/DDBJ whole genome shotgun (WGS) entry which is preliminary data.</text>
</comment>
<name>A0A5B7D2A4_PORTR</name>
<reference evidence="2 3" key="1">
    <citation type="submission" date="2019-05" db="EMBL/GenBank/DDBJ databases">
        <title>Another draft genome of Portunus trituberculatus and its Hox gene families provides insights of decapod evolution.</title>
        <authorList>
            <person name="Jeong J.-H."/>
            <person name="Song I."/>
            <person name="Kim S."/>
            <person name="Choi T."/>
            <person name="Kim D."/>
            <person name="Ryu S."/>
            <person name="Kim W."/>
        </authorList>
    </citation>
    <scope>NUCLEOTIDE SEQUENCE [LARGE SCALE GENOMIC DNA]</scope>
    <source>
        <tissue evidence="2">Muscle</tissue>
    </source>
</reference>
<proteinExistence type="predicted"/>
<keyword evidence="3" id="KW-1185">Reference proteome</keyword>
<feature type="signal peptide" evidence="1">
    <location>
        <begin position="1"/>
        <end position="20"/>
    </location>
</feature>